<evidence type="ECO:0000256" key="10">
    <source>
        <dbReference type="ARBA" id="ARBA00023078"/>
    </source>
</evidence>
<evidence type="ECO:0000256" key="5">
    <source>
        <dbReference type="ARBA" id="ARBA00022692"/>
    </source>
</evidence>
<evidence type="ECO:0000256" key="14">
    <source>
        <dbReference type="SAM" id="MobiDB-lite"/>
    </source>
</evidence>
<keyword evidence="7" id="KW-0809">Transit peptide</keyword>
<evidence type="ECO:0000256" key="9">
    <source>
        <dbReference type="ARBA" id="ARBA00023010"/>
    </source>
</evidence>
<keyword evidence="10" id="KW-0793">Thylakoid</keyword>
<dbReference type="Pfam" id="PF02416">
    <property type="entry name" value="TatA_B_E"/>
    <property type="match status" value="1"/>
</dbReference>
<comment type="subcellular location">
    <subcellularLocation>
        <location evidence="1">Plastid</location>
        <location evidence="1">Chloroplast thylakoid membrane</location>
        <topology evidence="1">Single-pass membrane protein</topology>
    </subcellularLocation>
</comment>
<dbReference type="STRING" id="3827.A0A1S2XX12"/>
<dbReference type="NCBIfam" id="NF011429">
    <property type="entry name" value="PRK14857.1"/>
    <property type="match status" value="1"/>
</dbReference>
<evidence type="ECO:0000256" key="7">
    <source>
        <dbReference type="ARBA" id="ARBA00022946"/>
    </source>
</evidence>
<dbReference type="NCBIfam" id="NF011430">
    <property type="entry name" value="PRK14861.1"/>
    <property type="match status" value="1"/>
</dbReference>
<dbReference type="InterPro" id="IPR003369">
    <property type="entry name" value="TatA/B/E"/>
</dbReference>
<evidence type="ECO:0000256" key="4">
    <source>
        <dbReference type="ARBA" id="ARBA00022640"/>
    </source>
</evidence>
<comment type="subunit">
    <text evidence="13">In thylakoid membranes, TATC and TATB form a large receptor complex, containing about eight TATC-TATB pairs, which binds the precursor protein. Twin arginine signal peptide promotes pH-triggered docking of TATA oligomers to TATC-TATB receptor complex, inducing a conformational switch of TATA that results in activation of the translocase. TATA dissociates from TATC-TATB upon completion of translocation. According to PubMed:22564412, it is estimated that the translocase fully saturated with precursor proteins and TATA is an 2.2-megadalton complex that can individually transport eight precursor proteins or cooperatively transport multimeric precursors.</text>
</comment>
<accession>A0A1S2XX12</accession>
<evidence type="ECO:0000313" key="17">
    <source>
        <dbReference type="RefSeq" id="XP_004495801.1"/>
    </source>
</evidence>
<evidence type="ECO:0000256" key="8">
    <source>
        <dbReference type="ARBA" id="ARBA00022989"/>
    </source>
</evidence>
<dbReference type="PaxDb" id="3827-XP_004495801.1"/>
<evidence type="ECO:0000256" key="11">
    <source>
        <dbReference type="ARBA" id="ARBA00023136"/>
    </source>
</evidence>
<dbReference type="RefSeq" id="XP_004495801.1">
    <property type="nucleotide sequence ID" value="XM_004495744.3"/>
</dbReference>
<dbReference type="eggNOG" id="ENOG502S7UG">
    <property type="taxonomic scope" value="Eukaryota"/>
</dbReference>
<keyword evidence="3" id="KW-0150">Chloroplast</keyword>
<dbReference type="GO" id="GO:0009535">
    <property type="term" value="C:chloroplast thylakoid membrane"/>
    <property type="evidence" value="ECO:0007669"/>
    <property type="project" value="UniProtKB-SubCell"/>
</dbReference>
<keyword evidence="4" id="KW-0934">Plastid</keyword>
<organism evidence="16 17">
    <name type="scientific">Cicer arietinum</name>
    <name type="common">Chickpea</name>
    <name type="synonym">Garbanzo</name>
    <dbReference type="NCBI Taxonomy" id="3827"/>
    <lineage>
        <taxon>Eukaryota</taxon>
        <taxon>Viridiplantae</taxon>
        <taxon>Streptophyta</taxon>
        <taxon>Embryophyta</taxon>
        <taxon>Tracheophyta</taxon>
        <taxon>Spermatophyta</taxon>
        <taxon>Magnoliopsida</taxon>
        <taxon>eudicotyledons</taxon>
        <taxon>Gunneridae</taxon>
        <taxon>Pentapetalae</taxon>
        <taxon>rosids</taxon>
        <taxon>fabids</taxon>
        <taxon>Fabales</taxon>
        <taxon>Fabaceae</taxon>
        <taxon>Papilionoideae</taxon>
        <taxon>50 kb inversion clade</taxon>
        <taxon>NPAAA clade</taxon>
        <taxon>Hologalegina</taxon>
        <taxon>IRL clade</taxon>
        <taxon>Cicereae</taxon>
        <taxon>Cicer</taxon>
    </lineage>
</organism>
<keyword evidence="11 15" id="KW-0472">Membrane</keyword>
<keyword evidence="6" id="KW-0653">Protein transport</keyword>
<dbReference type="NCBIfam" id="TIGR01411">
    <property type="entry name" value="tatAE"/>
    <property type="match status" value="1"/>
</dbReference>
<dbReference type="GeneID" id="101498594"/>
<evidence type="ECO:0000256" key="3">
    <source>
        <dbReference type="ARBA" id="ARBA00022528"/>
    </source>
</evidence>
<dbReference type="GO" id="GO:0033281">
    <property type="term" value="C:TAT protein transport complex"/>
    <property type="evidence" value="ECO:0007669"/>
    <property type="project" value="UniProtKB-ARBA"/>
</dbReference>
<dbReference type="FunFam" id="1.20.5.3310:FF:000003">
    <property type="entry name" value="Sec-independent protein translocase protein TATB, chloroplastic"/>
    <property type="match status" value="1"/>
</dbReference>
<feature type="compositionally biased region" description="Basic and acidic residues" evidence="14">
    <location>
        <begin position="123"/>
        <end position="135"/>
    </location>
</feature>
<evidence type="ECO:0000256" key="6">
    <source>
        <dbReference type="ARBA" id="ARBA00022927"/>
    </source>
</evidence>
<dbReference type="PRINTS" id="PR01506">
    <property type="entry name" value="TATBPROTEIN"/>
</dbReference>
<sequence>MEATLSLCCSSVIRRLPLSSSLSFLASKSNYNTSVVLKKARISSRRTKGFTCKAFFGLGVPELVVIAGVAALVFGPKKLPEVGRSIGKTVKSFQQAAKEFETELKKEPNSTEEIPVTSDQEEQDIKVSSTKEDSA</sequence>
<evidence type="ECO:0000256" key="15">
    <source>
        <dbReference type="SAM" id="Phobius"/>
    </source>
</evidence>
<evidence type="ECO:0000256" key="2">
    <source>
        <dbReference type="ARBA" id="ARBA00022448"/>
    </source>
</evidence>
<proteinExistence type="inferred from homology"/>
<dbReference type="GO" id="GO:0043953">
    <property type="term" value="P:protein transport by the Tat complex"/>
    <property type="evidence" value="ECO:0007669"/>
    <property type="project" value="InterPro"/>
</dbReference>
<dbReference type="AlphaFoldDB" id="A0A1S2XX12"/>
<keyword evidence="5 15" id="KW-0812">Transmembrane</keyword>
<evidence type="ECO:0000313" key="16">
    <source>
        <dbReference type="Proteomes" id="UP000087171"/>
    </source>
</evidence>
<name>A0A1S2XX12_CICAR</name>
<dbReference type="GO" id="GO:0006886">
    <property type="term" value="P:intracellular protein transport"/>
    <property type="evidence" value="ECO:0007669"/>
    <property type="project" value="UniProtKB-ARBA"/>
</dbReference>
<dbReference type="PANTHER" id="PTHR33162:SF1">
    <property type="entry name" value="SEC-INDEPENDENT PROTEIN TRANSLOCASE PROTEIN TATA, CHLOROPLASTIC"/>
    <property type="match status" value="1"/>
</dbReference>
<gene>
    <name evidence="17" type="primary">LOC101498594</name>
</gene>
<protein>
    <submittedName>
        <fullName evidence="17">Sec-independent protein translocase protein TATA, chloroplastic-like</fullName>
    </submittedName>
</protein>
<evidence type="ECO:0000256" key="13">
    <source>
        <dbReference type="ARBA" id="ARBA00064498"/>
    </source>
</evidence>
<comment type="function">
    <text evidence="12">Part of the twin-arginine translocation (Tat) system that transports large folded proteins containing a characteristic twin-arginine motif in their signal peptide across the thylakoid membrane. Involved in delta pH-dependent protein transport required for chloroplast development, especially thylakoid membrane formation. TATC and TATB mediate precursor recognition, whereas TATA facilitates translocation.</text>
</comment>
<dbReference type="InterPro" id="IPR006312">
    <property type="entry name" value="TatA/E"/>
</dbReference>
<dbReference type="KEGG" id="cam:101498594"/>
<feature type="region of interest" description="Disordered" evidence="14">
    <location>
        <begin position="101"/>
        <end position="135"/>
    </location>
</feature>
<keyword evidence="16" id="KW-1185">Reference proteome</keyword>
<reference evidence="17" key="2">
    <citation type="submission" date="2025-08" db="UniProtKB">
        <authorList>
            <consortium name="RefSeq"/>
        </authorList>
    </citation>
    <scope>IDENTIFICATION</scope>
    <source>
        <tissue evidence="17">Etiolated seedlings</tissue>
    </source>
</reference>
<dbReference type="OrthoDB" id="1923722at2759"/>
<dbReference type="Proteomes" id="UP000087171">
    <property type="component" value="Chromosome Ca4"/>
</dbReference>
<reference evidence="16" key="1">
    <citation type="journal article" date="2013" name="Nat. Biotechnol.">
        <title>Draft genome sequence of chickpea (Cicer arietinum) provides a resource for trait improvement.</title>
        <authorList>
            <person name="Varshney R.K."/>
            <person name="Song C."/>
            <person name="Saxena R.K."/>
            <person name="Azam S."/>
            <person name="Yu S."/>
            <person name="Sharpe A.G."/>
            <person name="Cannon S."/>
            <person name="Baek J."/>
            <person name="Rosen B.D."/>
            <person name="Tar'an B."/>
            <person name="Millan T."/>
            <person name="Zhang X."/>
            <person name="Ramsay L.D."/>
            <person name="Iwata A."/>
            <person name="Wang Y."/>
            <person name="Nelson W."/>
            <person name="Farmer A.D."/>
            <person name="Gaur P.M."/>
            <person name="Soderlund C."/>
            <person name="Penmetsa R.V."/>
            <person name="Xu C."/>
            <person name="Bharti A.K."/>
            <person name="He W."/>
            <person name="Winter P."/>
            <person name="Zhao S."/>
            <person name="Hane J.K."/>
            <person name="Carrasquilla-Garcia N."/>
            <person name="Condie J.A."/>
            <person name="Upadhyaya H.D."/>
            <person name="Luo M.C."/>
            <person name="Thudi M."/>
            <person name="Gowda C.L."/>
            <person name="Singh N.P."/>
            <person name="Lichtenzveig J."/>
            <person name="Gali K.K."/>
            <person name="Rubio J."/>
            <person name="Nadarajan N."/>
            <person name="Dolezel J."/>
            <person name="Bansal K.C."/>
            <person name="Xu X."/>
            <person name="Edwards D."/>
            <person name="Zhang G."/>
            <person name="Kahl G."/>
            <person name="Gil J."/>
            <person name="Singh K.B."/>
            <person name="Datta S.K."/>
            <person name="Jackson S.A."/>
            <person name="Wang J."/>
            <person name="Cook D.R."/>
        </authorList>
    </citation>
    <scope>NUCLEOTIDE SEQUENCE [LARGE SCALE GENOMIC DNA]</scope>
    <source>
        <strain evidence="16">cv. CDC Frontier</strain>
    </source>
</reference>
<evidence type="ECO:0000256" key="1">
    <source>
        <dbReference type="ARBA" id="ARBA00004581"/>
    </source>
</evidence>
<keyword evidence="8 15" id="KW-1133">Transmembrane helix</keyword>
<feature type="transmembrane region" description="Helical" evidence="15">
    <location>
        <begin position="54"/>
        <end position="74"/>
    </location>
</feature>
<keyword evidence="2" id="KW-0813">Transport</keyword>
<evidence type="ECO:0000256" key="12">
    <source>
        <dbReference type="ARBA" id="ARBA00025340"/>
    </source>
</evidence>
<keyword evidence="9" id="KW-0811">Translocation</keyword>
<dbReference type="HAMAP" id="MF_00236">
    <property type="entry name" value="TatA_E"/>
    <property type="match status" value="1"/>
</dbReference>
<dbReference type="Gene3D" id="1.20.5.3310">
    <property type="match status" value="1"/>
</dbReference>
<dbReference type="PANTHER" id="PTHR33162">
    <property type="entry name" value="SEC-INDEPENDENT PROTEIN TRANSLOCASE PROTEIN TATA, CHLOROPLASTIC"/>
    <property type="match status" value="1"/>
</dbReference>